<evidence type="ECO:0000256" key="12">
    <source>
        <dbReference type="SAM" id="MobiDB-lite"/>
    </source>
</evidence>
<dbReference type="GO" id="GO:0016787">
    <property type="term" value="F:hydrolase activity"/>
    <property type="evidence" value="ECO:0007669"/>
    <property type="project" value="UniProtKB-KW"/>
</dbReference>
<feature type="compositionally biased region" description="Acidic residues" evidence="12">
    <location>
        <begin position="128"/>
        <end position="137"/>
    </location>
</feature>
<dbReference type="SUPFAM" id="SSF48403">
    <property type="entry name" value="Ankyrin repeat"/>
    <property type="match status" value="1"/>
</dbReference>
<gene>
    <name evidence="14" type="ORF">LTR78_003873</name>
</gene>
<evidence type="ECO:0000256" key="1">
    <source>
        <dbReference type="ARBA" id="ARBA00004496"/>
    </source>
</evidence>
<evidence type="ECO:0000256" key="5">
    <source>
        <dbReference type="ARBA" id="ARBA00022737"/>
    </source>
</evidence>
<feature type="region of interest" description="Disordered" evidence="12">
    <location>
        <begin position="216"/>
        <end position="262"/>
    </location>
</feature>
<evidence type="ECO:0000313" key="15">
    <source>
        <dbReference type="Proteomes" id="UP001274830"/>
    </source>
</evidence>
<dbReference type="Pfam" id="PF18826">
    <property type="entry name" value="bVLRF1"/>
    <property type="match status" value="1"/>
</dbReference>
<dbReference type="EMBL" id="JAUTXT010000011">
    <property type="protein sequence ID" value="KAK3676123.1"/>
    <property type="molecule type" value="Genomic_DNA"/>
</dbReference>
<keyword evidence="8 10" id="KW-0040">ANK repeat</keyword>
<feature type="compositionally biased region" description="Pro residues" evidence="12">
    <location>
        <begin position="222"/>
        <end position="232"/>
    </location>
</feature>
<dbReference type="PANTHER" id="PTHR16036">
    <property type="entry name" value="ANKYRIN REPEAT AND ZINC FINGER DOMAIN-CONTAINING PROTEIN 1"/>
    <property type="match status" value="1"/>
</dbReference>
<feature type="domain" description="VLRF1" evidence="13">
    <location>
        <begin position="264"/>
        <end position="421"/>
    </location>
</feature>
<comment type="similarity">
    <text evidence="2 11">Belongs to the ANKZF1/VMS1 family.</text>
</comment>
<keyword evidence="4 11" id="KW-0540">Nuclease</keyword>
<dbReference type="AlphaFoldDB" id="A0AAE1C2X7"/>
<feature type="region of interest" description="Disordered" evidence="12">
    <location>
        <begin position="446"/>
        <end position="472"/>
    </location>
</feature>
<dbReference type="InterPro" id="IPR013087">
    <property type="entry name" value="Znf_C2H2_type"/>
</dbReference>
<comment type="domain">
    <text evidence="11">The VLRF1 domain mediates binding to the 60S ribosomal subunit.</text>
</comment>
<keyword evidence="15" id="KW-1185">Reference proteome</keyword>
<feature type="compositionally biased region" description="Polar residues" evidence="12">
    <location>
        <begin position="580"/>
        <end position="592"/>
    </location>
</feature>
<dbReference type="InterPro" id="IPR041175">
    <property type="entry name" value="VLRF1/Vms1"/>
</dbReference>
<feature type="compositionally biased region" description="Polar residues" evidence="12">
    <location>
        <begin position="318"/>
        <end position="330"/>
    </location>
</feature>
<dbReference type="PROSITE" id="PS52044">
    <property type="entry name" value="VLRF1"/>
    <property type="match status" value="1"/>
</dbReference>
<feature type="compositionally biased region" description="Basic and acidic residues" evidence="12">
    <location>
        <begin position="593"/>
        <end position="638"/>
    </location>
</feature>
<feature type="compositionally biased region" description="Low complexity" evidence="12">
    <location>
        <begin position="247"/>
        <end position="261"/>
    </location>
</feature>
<dbReference type="GO" id="GO:0004519">
    <property type="term" value="F:endonuclease activity"/>
    <property type="evidence" value="ECO:0007669"/>
    <property type="project" value="UniProtKB-KW"/>
</dbReference>
<dbReference type="Gene3D" id="1.25.40.20">
    <property type="entry name" value="Ankyrin repeat-containing domain"/>
    <property type="match status" value="1"/>
</dbReference>
<proteinExistence type="inferred from homology"/>
<feature type="region of interest" description="Disordered" evidence="12">
    <location>
        <begin position="310"/>
        <end position="335"/>
    </location>
</feature>
<evidence type="ECO:0000256" key="6">
    <source>
        <dbReference type="ARBA" id="ARBA00022759"/>
    </source>
</evidence>
<sequence length="690" mass="76114">MAQLQPKAADKLLQRPLYVFDLPEGLLYTLQLRVQSIVGSAEEAEVPTPTPTEGQTNGSHDDPTKASLSCALCSLTFTNLQEQRSHVRSDLHGYNLKQKLRGKKAVGENEFERLVGELNESLSGSDDTSSEDEDGAEDGSRPKDTTLNALLKRQAKLTDGDADDAPVRRKKDSGKPPLLWFTCSKLPSNTRLGFYRAVFTNTEQANEGSLVQTIQQKQLAPKSPPKQPPKPNPSATVADDEEDGGVPLPTTITTLSTPTPSQSQGPHYFLCMIGGGHFAAMLVSLTPKSSKQSGIEDRSATVLAHKTFHRYTTRRKQGGSQSSNDNSKGNAHSAGAGIRRYNETALIADVRALLAEWRAWIDSAELLFVRATGSTNRRTLFGPYEEQVLSLKDERLRGFPFSTRRATQSELMKGFVELTRVKVSVVDEEAEARRIEEAKAAAARRKDAAQNKLDASTAAKKANKPLKQDEEAAVHTTQLQALIRRSKAPALLTYLQANNLSPGFLFHPPEQNHHAPTPLHLAAASNSGACVLALLTKSEADPAIKNGEGKTAFDIAGDRNTRDTFRLARNLLGEARWDWPSTSIPTPLSQTEFDARSLREKEEKAAEEAAEKSRRKAEEERIRKEDQGKQGAENERKFGKGNVLSKPVLTAEQKRQLEGRGMTEEMRMRLEREKRARAAEERIKRMTGQK</sequence>
<comment type="caution">
    <text evidence="14">The sequence shown here is derived from an EMBL/GenBank/DDBJ whole genome shotgun (WGS) entry which is preliminary data.</text>
</comment>
<feature type="region of interest" description="Disordered" evidence="12">
    <location>
        <begin position="41"/>
        <end position="63"/>
    </location>
</feature>
<evidence type="ECO:0000313" key="14">
    <source>
        <dbReference type="EMBL" id="KAK3676123.1"/>
    </source>
</evidence>
<dbReference type="InterPro" id="IPR002110">
    <property type="entry name" value="Ankyrin_rpt"/>
</dbReference>
<name>A0AAE1C2X7_9PEZI</name>
<dbReference type="PANTHER" id="PTHR16036:SF2">
    <property type="entry name" value="TRNA ENDONUCLEASE ANKZF1"/>
    <property type="match status" value="1"/>
</dbReference>
<evidence type="ECO:0000256" key="9">
    <source>
        <dbReference type="ARBA" id="ARBA00023054"/>
    </source>
</evidence>
<evidence type="ECO:0000256" key="10">
    <source>
        <dbReference type="PROSITE-ProRule" id="PRU00023"/>
    </source>
</evidence>
<feature type="compositionally biased region" description="Basic and acidic residues" evidence="12">
    <location>
        <begin position="652"/>
        <end position="667"/>
    </location>
</feature>
<reference evidence="14" key="1">
    <citation type="submission" date="2023-07" db="EMBL/GenBank/DDBJ databases">
        <title>Black Yeasts Isolated from many extreme environments.</title>
        <authorList>
            <person name="Coleine C."/>
            <person name="Stajich J.E."/>
            <person name="Selbmann L."/>
        </authorList>
    </citation>
    <scope>NUCLEOTIDE SEQUENCE</scope>
    <source>
        <strain evidence="14">CCFEE 5485</strain>
    </source>
</reference>
<feature type="repeat" description="ANK" evidence="10">
    <location>
        <begin position="514"/>
        <end position="547"/>
    </location>
</feature>
<feature type="region of interest" description="Disordered" evidence="12">
    <location>
        <begin position="117"/>
        <end position="179"/>
    </location>
</feature>
<feature type="active site" evidence="11">
    <location>
        <position position="321"/>
    </location>
</feature>
<dbReference type="PROSITE" id="PS50088">
    <property type="entry name" value="ANK_REPEAT"/>
    <property type="match status" value="1"/>
</dbReference>
<dbReference type="GO" id="GO:0005737">
    <property type="term" value="C:cytoplasm"/>
    <property type="evidence" value="ECO:0007669"/>
    <property type="project" value="UniProtKB-SubCell"/>
</dbReference>
<organism evidence="14 15">
    <name type="scientific">Recurvomyces mirabilis</name>
    <dbReference type="NCBI Taxonomy" id="574656"/>
    <lineage>
        <taxon>Eukaryota</taxon>
        <taxon>Fungi</taxon>
        <taxon>Dikarya</taxon>
        <taxon>Ascomycota</taxon>
        <taxon>Pezizomycotina</taxon>
        <taxon>Dothideomycetes</taxon>
        <taxon>Dothideomycetidae</taxon>
        <taxon>Mycosphaerellales</taxon>
        <taxon>Teratosphaeriaceae</taxon>
        <taxon>Recurvomyces</taxon>
    </lineage>
</organism>
<dbReference type="GO" id="GO:0036503">
    <property type="term" value="P:ERAD pathway"/>
    <property type="evidence" value="ECO:0007669"/>
    <property type="project" value="TreeGrafter"/>
</dbReference>
<dbReference type="PROSITE" id="PS00028">
    <property type="entry name" value="ZINC_FINGER_C2H2_1"/>
    <property type="match status" value="1"/>
</dbReference>
<keyword evidence="6 11" id="KW-0255">Endonuclease</keyword>
<evidence type="ECO:0000256" key="8">
    <source>
        <dbReference type="ARBA" id="ARBA00023043"/>
    </source>
</evidence>
<dbReference type="Proteomes" id="UP001274830">
    <property type="component" value="Unassembled WGS sequence"/>
</dbReference>
<dbReference type="InterPro" id="IPR047139">
    <property type="entry name" value="ANKZ1/VMS1"/>
</dbReference>
<keyword evidence="7 11" id="KW-0378">Hydrolase</keyword>
<comment type="subcellular location">
    <subcellularLocation>
        <location evidence="1">Cytoplasm</location>
    </subcellularLocation>
</comment>
<evidence type="ECO:0000259" key="13">
    <source>
        <dbReference type="PROSITE" id="PS52044"/>
    </source>
</evidence>
<evidence type="ECO:0000256" key="2">
    <source>
        <dbReference type="ARBA" id="ARBA00009262"/>
    </source>
</evidence>
<accession>A0AAE1C2X7</accession>
<protein>
    <recommendedName>
        <fullName evidence="13">VLRF1 domain-containing protein</fullName>
    </recommendedName>
</protein>
<keyword evidence="5" id="KW-0677">Repeat</keyword>
<evidence type="ECO:0000256" key="3">
    <source>
        <dbReference type="ARBA" id="ARBA00022490"/>
    </source>
</evidence>
<evidence type="ECO:0000256" key="4">
    <source>
        <dbReference type="ARBA" id="ARBA00022722"/>
    </source>
</evidence>
<keyword evidence="9" id="KW-0175">Coiled coil</keyword>
<keyword evidence="3 11" id="KW-0963">Cytoplasm</keyword>
<evidence type="ECO:0000256" key="7">
    <source>
        <dbReference type="ARBA" id="ARBA00022801"/>
    </source>
</evidence>
<evidence type="ECO:0000256" key="11">
    <source>
        <dbReference type="PROSITE-ProRule" id="PRU01389"/>
    </source>
</evidence>
<feature type="region of interest" description="Disordered" evidence="12">
    <location>
        <begin position="578"/>
        <end position="667"/>
    </location>
</feature>
<dbReference type="InterPro" id="IPR036770">
    <property type="entry name" value="Ankyrin_rpt-contain_sf"/>
</dbReference>